<keyword evidence="2" id="KW-0812">Transmembrane</keyword>
<gene>
    <name evidence="3" type="ORF">EVJ47_07940</name>
</gene>
<feature type="transmembrane region" description="Helical" evidence="2">
    <location>
        <begin position="87"/>
        <end position="107"/>
    </location>
</feature>
<dbReference type="EMBL" id="SGBD01000004">
    <property type="protein sequence ID" value="RZD14152.1"/>
    <property type="molecule type" value="Genomic_DNA"/>
</dbReference>
<organism evidence="3 4">
    <name type="scientific">Candidatus Acidulodesulfobacterium ferriphilum</name>
    <dbReference type="NCBI Taxonomy" id="2597223"/>
    <lineage>
        <taxon>Bacteria</taxon>
        <taxon>Deltaproteobacteria</taxon>
        <taxon>Candidatus Acidulodesulfobacterales</taxon>
        <taxon>Candidatus Acidulodesulfobacterium</taxon>
    </lineage>
</organism>
<evidence type="ECO:0000313" key="4">
    <source>
        <dbReference type="Proteomes" id="UP000320813"/>
    </source>
</evidence>
<feature type="region of interest" description="Disordered" evidence="1">
    <location>
        <begin position="1"/>
        <end position="40"/>
    </location>
</feature>
<keyword evidence="2" id="KW-1133">Transmembrane helix</keyword>
<protein>
    <submittedName>
        <fullName evidence="3">Uncharacterized protein</fullName>
    </submittedName>
</protein>
<sequence length="111" mass="14021">MDDENDYWKREQEREQERYEQRQQDHKHYHEEQDRLEQEKSNYEAFQTMLKKQDDERNDLNLAVDRYEYPHDKHDDDDKHEMSKTTFIDWLIAWIFFIGCMIFGIYLSNRH</sequence>
<accession>A0A519BA33</accession>
<name>A0A519BA33_9DELT</name>
<proteinExistence type="predicted"/>
<comment type="caution">
    <text evidence="3">The sequence shown here is derived from an EMBL/GenBank/DDBJ whole genome shotgun (WGS) entry which is preliminary data.</text>
</comment>
<dbReference type="Proteomes" id="UP000320813">
    <property type="component" value="Unassembled WGS sequence"/>
</dbReference>
<dbReference type="AlphaFoldDB" id="A0A519BA33"/>
<evidence type="ECO:0000313" key="3">
    <source>
        <dbReference type="EMBL" id="RZD14152.1"/>
    </source>
</evidence>
<keyword evidence="2" id="KW-0472">Membrane</keyword>
<evidence type="ECO:0000256" key="2">
    <source>
        <dbReference type="SAM" id="Phobius"/>
    </source>
</evidence>
<evidence type="ECO:0000256" key="1">
    <source>
        <dbReference type="SAM" id="MobiDB-lite"/>
    </source>
</evidence>
<reference evidence="3 4" key="1">
    <citation type="submission" date="2019-01" db="EMBL/GenBank/DDBJ databases">
        <title>Insights into ecological role of a new deltaproteobacterial order Candidatus Sinidesulfobacterales (Sva0485) by metagenomics and metatranscriptomics.</title>
        <authorList>
            <person name="Tan S."/>
            <person name="Liu J."/>
            <person name="Fang Y."/>
            <person name="Hedlund B.P."/>
            <person name="Lian Z.H."/>
            <person name="Huang L.Y."/>
            <person name="Li J.T."/>
            <person name="Huang L.N."/>
            <person name="Li W.J."/>
            <person name="Jiang H.C."/>
            <person name="Dong H.L."/>
            <person name="Shu W.S."/>
        </authorList>
    </citation>
    <scope>NUCLEOTIDE SEQUENCE [LARGE SCALE GENOMIC DNA]</scope>
    <source>
        <strain evidence="3">AP3</strain>
    </source>
</reference>